<dbReference type="EMBL" id="GBRH01176246">
    <property type="protein sequence ID" value="JAE21650.1"/>
    <property type="molecule type" value="Transcribed_RNA"/>
</dbReference>
<evidence type="ECO:0000259" key="2">
    <source>
        <dbReference type="Pfam" id="PF23635"/>
    </source>
</evidence>
<protein>
    <submittedName>
        <fullName evidence="3">Uncharacterized protein</fullName>
    </submittedName>
</protein>
<dbReference type="PANTHER" id="PTHR32133:SF377">
    <property type="entry name" value="F-BOX DOMAIN CONTAINING PROTEIN"/>
    <property type="match status" value="1"/>
</dbReference>
<organism evidence="3">
    <name type="scientific">Arundo donax</name>
    <name type="common">Giant reed</name>
    <name type="synonym">Donax arundinaceus</name>
    <dbReference type="NCBI Taxonomy" id="35708"/>
    <lineage>
        <taxon>Eukaryota</taxon>
        <taxon>Viridiplantae</taxon>
        <taxon>Streptophyta</taxon>
        <taxon>Embryophyta</taxon>
        <taxon>Tracheophyta</taxon>
        <taxon>Spermatophyta</taxon>
        <taxon>Magnoliopsida</taxon>
        <taxon>Liliopsida</taxon>
        <taxon>Poales</taxon>
        <taxon>Poaceae</taxon>
        <taxon>PACMAD clade</taxon>
        <taxon>Arundinoideae</taxon>
        <taxon>Arundineae</taxon>
        <taxon>Arundo</taxon>
    </lineage>
</organism>
<proteinExistence type="predicted"/>
<dbReference type="InterPro" id="IPR056594">
    <property type="entry name" value="AT5G49610-like_b-prop"/>
</dbReference>
<dbReference type="InterPro" id="IPR001810">
    <property type="entry name" value="F-box_dom"/>
</dbReference>
<feature type="domain" description="F-box" evidence="1">
    <location>
        <begin position="19"/>
        <end position="59"/>
    </location>
</feature>
<sequence>MASRRPTSPAAHVRPLDVDDLLVEILLRLPPQPSSLPRAALVCKRWRRLVTDPQFARRFRAHHWTPSFLGFLLRYGSFVPAQDPLNRVPVSRFSLGKRGSETSRWGWQLLGCRHGLILCENTEEFLVFNPMSGDRRRIPFSAEIEVSTFITAALVAAAGVVDCASFRLVALFTDDAGTNVSASVYSSDSSVWVDSVATLVLPSPTVFIHYPSTLVGNAVYWLLDGVILQFDLETQSLAIIEKPPDANVGDDFRCQIMATEDARFGLAVLAESSILFWKRETDPSSGAKWVLCRTVQLDRFLPLGKKGLRHPLGIMGISEENNVIFLGTYFGIFMIHLELMQFRKVFEQTAINYIFPYSSF</sequence>
<feature type="domain" description="F-box protein AT5G49610-like beta-propeller" evidence="2">
    <location>
        <begin position="110"/>
        <end position="350"/>
    </location>
</feature>
<dbReference type="Gene3D" id="1.20.1280.50">
    <property type="match status" value="1"/>
</dbReference>
<reference evidence="3" key="2">
    <citation type="journal article" date="2015" name="Data Brief">
        <title>Shoot transcriptome of the giant reed, Arundo donax.</title>
        <authorList>
            <person name="Barrero R.A."/>
            <person name="Guerrero F.D."/>
            <person name="Moolhuijzen P."/>
            <person name="Goolsby J.A."/>
            <person name="Tidwell J."/>
            <person name="Bellgard S.E."/>
            <person name="Bellgard M.I."/>
        </authorList>
    </citation>
    <scope>NUCLEOTIDE SEQUENCE</scope>
    <source>
        <tissue evidence="3">Shoot tissue taken approximately 20 cm above the soil surface</tissue>
    </source>
</reference>
<dbReference type="Pfam" id="PF12937">
    <property type="entry name" value="F-box-like"/>
    <property type="match status" value="1"/>
</dbReference>
<name>A0A0A9G9A7_ARUDO</name>
<dbReference type="AlphaFoldDB" id="A0A0A9G9A7"/>
<dbReference type="Pfam" id="PF23635">
    <property type="entry name" value="Beta-prop_AT5G49610-like"/>
    <property type="match status" value="1"/>
</dbReference>
<reference evidence="3" key="1">
    <citation type="submission" date="2014-09" db="EMBL/GenBank/DDBJ databases">
        <authorList>
            <person name="Magalhaes I.L.F."/>
            <person name="Oliveira U."/>
            <person name="Santos F.R."/>
            <person name="Vidigal T.H.D.A."/>
            <person name="Brescovit A.D."/>
            <person name="Santos A.J."/>
        </authorList>
    </citation>
    <scope>NUCLEOTIDE SEQUENCE</scope>
    <source>
        <tissue evidence="3">Shoot tissue taken approximately 20 cm above the soil surface</tissue>
    </source>
</reference>
<accession>A0A0A9G9A7</accession>
<dbReference type="InterPro" id="IPR036047">
    <property type="entry name" value="F-box-like_dom_sf"/>
</dbReference>
<dbReference type="SUPFAM" id="SSF81383">
    <property type="entry name" value="F-box domain"/>
    <property type="match status" value="1"/>
</dbReference>
<evidence type="ECO:0000313" key="3">
    <source>
        <dbReference type="EMBL" id="JAE21650.1"/>
    </source>
</evidence>
<evidence type="ECO:0000259" key="1">
    <source>
        <dbReference type="Pfam" id="PF12937"/>
    </source>
</evidence>
<dbReference type="PANTHER" id="PTHR32133">
    <property type="entry name" value="OS07G0120400 PROTEIN"/>
    <property type="match status" value="1"/>
</dbReference>